<dbReference type="GO" id="GO:0030151">
    <property type="term" value="F:molybdenum ion binding"/>
    <property type="evidence" value="ECO:0007669"/>
    <property type="project" value="InterPro"/>
</dbReference>
<dbReference type="GO" id="GO:0003824">
    <property type="term" value="F:catalytic activity"/>
    <property type="evidence" value="ECO:0007669"/>
    <property type="project" value="InterPro"/>
</dbReference>
<evidence type="ECO:0000313" key="3">
    <source>
        <dbReference type="Proteomes" id="UP000032900"/>
    </source>
</evidence>
<dbReference type="STRING" id="1236989.JCM15548_13001"/>
<dbReference type="Pfam" id="PF03473">
    <property type="entry name" value="MOSC"/>
    <property type="match status" value="1"/>
</dbReference>
<dbReference type="Gene3D" id="2.40.33.20">
    <property type="entry name" value="PK beta-barrel domain-like"/>
    <property type="match status" value="1"/>
</dbReference>
<sequence length="138" mass="16291">MNETNVCLGDRYQMGTAIVEVSQARQPCWKLNLRFGHPQISKLTQDHKKTGWYYRVLQEGQVTTGDSIILLERPLPDWPLDRLLHVLYHEPLNFSLLEEMTQLEPLAQSWKQTIMTRLETGQVENWDKRLYNNYSSEQ</sequence>
<dbReference type="SUPFAM" id="SSF50800">
    <property type="entry name" value="PK beta-barrel domain-like"/>
    <property type="match status" value="1"/>
</dbReference>
<dbReference type="GO" id="GO:0030170">
    <property type="term" value="F:pyridoxal phosphate binding"/>
    <property type="evidence" value="ECO:0007669"/>
    <property type="project" value="InterPro"/>
</dbReference>
<keyword evidence="3" id="KW-1185">Reference proteome</keyword>
<feature type="domain" description="MOSC" evidence="1">
    <location>
        <begin position="1"/>
        <end position="71"/>
    </location>
</feature>
<dbReference type="Pfam" id="PF03475">
    <property type="entry name" value="YiiM_3-alpha"/>
    <property type="match status" value="1"/>
</dbReference>
<protein>
    <recommendedName>
        <fullName evidence="1">MOSC domain-containing protein</fullName>
    </recommendedName>
</protein>
<dbReference type="EMBL" id="BAZW01000028">
    <property type="protein sequence ID" value="GAO30697.1"/>
    <property type="molecule type" value="Genomic_DNA"/>
</dbReference>
<comment type="caution">
    <text evidence="2">The sequence shown here is derived from an EMBL/GenBank/DDBJ whole genome shotgun (WGS) entry which is preliminary data.</text>
</comment>
<dbReference type="Proteomes" id="UP000032900">
    <property type="component" value="Unassembled WGS sequence"/>
</dbReference>
<dbReference type="OrthoDB" id="9786134at2"/>
<proteinExistence type="predicted"/>
<dbReference type="PANTHER" id="PTHR30212:SF2">
    <property type="entry name" value="PROTEIN YIIM"/>
    <property type="match status" value="1"/>
</dbReference>
<evidence type="ECO:0000313" key="2">
    <source>
        <dbReference type="EMBL" id="GAO30697.1"/>
    </source>
</evidence>
<dbReference type="PROSITE" id="PS51340">
    <property type="entry name" value="MOSC"/>
    <property type="match status" value="1"/>
</dbReference>
<dbReference type="InterPro" id="IPR011037">
    <property type="entry name" value="Pyrv_Knase-like_insert_dom_sf"/>
</dbReference>
<organism evidence="2 3">
    <name type="scientific">Geofilum rubicundum JCM 15548</name>
    <dbReference type="NCBI Taxonomy" id="1236989"/>
    <lineage>
        <taxon>Bacteria</taxon>
        <taxon>Pseudomonadati</taxon>
        <taxon>Bacteroidota</taxon>
        <taxon>Bacteroidia</taxon>
        <taxon>Marinilabiliales</taxon>
        <taxon>Marinilabiliaceae</taxon>
        <taxon>Geofilum</taxon>
    </lineage>
</organism>
<gene>
    <name evidence="2" type="ORF">JCM15548_13001</name>
</gene>
<name>A0A0E9LYN4_9BACT</name>
<dbReference type="InterPro" id="IPR005163">
    <property type="entry name" value="Tri_helical_YiiM-like"/>
</dbReference>
<dbReference type="PANTHER" id="PTHR30212">
    <property type="entry name" value="PROTEIN YIIM"/>
    <property type="match status" value="1"/>
</dbReference>
<dbReference type="AlphaFoldDB" id="A0A0E9LYN4"/>
<accession>A0A0E9LYN4</accession>
<evidence type="ECO:0000259" key="1">
    <source>
        <dbReference type="PROSITE" id="PS51340"/>
    </source>
</evidence>
<dbReference type="InterPro" id="IPR052353">
    <property type="entry name" value="Benzoxazolinone_Detox_Enz"/>
</dbReference>
<dbReference type="InterPro" id="IPR005302">
    <property type="entry name" value="MoCF_Sase_C"/>
</dbReference>
<reference evidence="2 3" key="1">
    <citation type="journal article" date="2015" name="Microbes Environ.">
        <title>Distribution and evolution of nitrogen fixation genes in the phylum bacteroidetes.</title>
        <authorList>
            <person name="Inoue J."/>
            <person name="Oshima K."/>
            <person name="Suda W."/>
            <person name="Sakamoto M."/>
            <person name="Iino T."/>
            <person name="Noda S."/>
            <person name="Hongoh Y."/>
            <person name="Hattori M."/>
            <person name="Ohkuma M."/>
        </authorList>
    </citation>
    <scope>NUCLEOTIDE SEQUENCE [LARGE SCALE GENOMIC DNA]</scope>
    <source>
        <strain evidence="2">JCM 15548</strain>
    </source>
</reference>